<sequence>MTRNVLVIGGGPGGSTAATLLARAGLSVTLLERDTFPRYHIGESIASSCRSILDFGGALEKVEERGYTVKTGVLLRWGKEEDWTIDWSQLFGPDVRSWQVDRDDFDKVLLDHAKEQGVEVIEGASVKRVLFDGERAVAAEWTHPDDRKTVRKTEFDFVVDASGRSGVIAGQHFKNRRPHEVFRNVAIWGYWEGGELLPNTPSGGINVVSSPDGWYWIIPLRDNRFSVGFVSHQTRFLERRGDYESTEQMLLSLVEESDTVREQLADAKFLQGEVRVEQDFSYVADSFCGPGHFIVGDAACFLDPLLSTGVHLAMYSGMLSAASILATVNGDVDEKEALGFYEVLFRNAYQRLFTLVSGVYQQYMGKDTYFGLAQSLVRETQDAPAPHSDNNDAAFGELVAGVTDLREASSQAGLGTAPIQTVIDDAAELDGTPVGELLTAAEQARQQAITASPNSPLSMAPMKMDANDLYDAATGLYLTTTPTLGIRRAGA</sequence>
<dbReference type="PANTHER" id="PTHR43747">
    <property type="entry name" value="FAD-BINDING PROTEIN"/>
    <property type="match status" value="1"/>
</dbReference>
<dbReference type="GO" id="GO:0004497">
    <property type="term" value="F:monooxygenase activity"/>
    <property type="evidence" value="ECO:0007669"/>
    <property type="project" value="UniProtKB-KW"/>
</dbReference>
<dbReference type="PRINTS" id="PR00420">
    <property type="entry name" value="RNGMNOXGNASE"/>
</dbReference>
<reference evidence="4" key="1">
    <citation type="submission" date="2022-10" db="EMBL/GenBank/DDBJ databases">
        <title>The complete genomes of actinobacterial strains from the NBC collection.</title>
        <authorList>
            <person name="Joergensen T.S."/>
            <person name="Alvarez Arevalo M."/>
            <person name="Sterndorff E.B."/>
            <person name="Faurdal D."/>
            <person name="Vuksanovic O."/>
            <person name="Mourched A.-S."/>
            <person name="Charusanti P."/>
            <person name="Shaw S."/>
            <person name="Blin K."/>
            <person name="Weber T."/>
        </authorList>
    </citation>
    <scope>NUCLEOTIDE SEQUENCE</scope>
    <source>
        <strain evidence="4">NBC_01393</strain>
    </source>
</reference>
<accession>A0AAU3HQ87</accession>
<dbReference type="AlphaFoldDB" id="A0AAU3HQ87"/>
<gene>
    <name evidence="4" type="ORF">OG699_00205</name>
    <name evidence="5" type="ORF">OG699_45055</name>
</gene>
<dbReference type="InterPro" id="IPR006905">
    <property type="entry name" value="Flavin_halogenase"/>
</dbReference>
<evidence type="ECO:0000313" key="5">
    <source>
        <dbReference type="EMBL" id="WTZ14498.1"/>
    </source>
</evidence>
<dbReference type="EMBL" id="CP109546">
    <property type="protein sequence ID" value="WTZ06588.1"/>
    <property type="molecule type" value="Genomic_DNA"/>
</dbReference>
<dbReference type="EMBL" id="CP109546">
    <property type="protein sequence ID" value="WTZ14498.1"/>
    <property type="molecule type" value="Genomic_DNA"/>
</dbReference>
<evidence type="ECO:0000256" key="3">
    <source>
        <dbReference type="ARBA" id="ARBA00038396"/>
    </source>
</evidence>
<dbReference type="InterPro" id="IPR036188">
    <property type="entry name" value="FAD/NAD-bd_sf"/>
</dbReference>
<dbReference type="PANTHER" id="PTHR43747:SF5">
    <property type="entry name" value="FAD-BINDING DOMAIN-CONTAINING PROTEIN"/>
    <property type="match status" value="1"/>
</dbReference>
<dbReference type="Gene3D" id="3.30.9.100">
    <property type="match status" value="1"/>
</dbReference>
<comment type="similarity">
    <text evidence="3">Belongs to the flavin-dependent halogenase family. Bacterial tryptophan halogenase subfamily.</text>
</comment>
<keyword evidence="1" id="KW-0560">Oxidoreductase</keyword>
<proteinExistence type="inferred from homology"/>
<name>A0AAU3HQ87_9ACTN</name>
<protein>
    <submittedName>
        <fullName evidence="4">Tryptophan 7-halogenase</fullName>
    </submittedName>
</protein>
<dbReference type="InterPro" id="IPR050816">
    <property type="entry name" value="Flavin-dep_Halogenase_NPB"/>
</dbReference>
<dbReference type="Gene3D" id="3.50.50.60">
    <property type="entry name" value="FAD/NAD(P)-binding domain"/>
    <property type="match status" value="1"/>
</dbReference>
<evidence type="ECO:0000313" key="4">
    <source>
        <dbReference type="EMBL" id="WTZ06588.1"/>
    </source>
</evidence>
<dbReference type="SUPFAM" id="SSF51905">
    <property type="entry name" value="FAD/NAD(P)-binding domain"/>
    <property type="match status" value="1"/>
</dbReference>
<keyword evidence="2" id="KW-0503">Monooxygenase</keyword>
<evidence type="ECO:0000256" key="1">
    <source>
        <dbReference type="ARBA" id="ARBA00023002"/>
    </source>
</evidence>
<dbReference type="Pfam" id="PF04820">
    <property type="entry name" value="Trp_halogenase"/>
    <property type="match status" value="2"/>
</dbReference>
<organism evidence="4">
    <name type="scientific">Streptomyces sp. NBC_01393</name>
    <dbReference type="NCBI Taxonomy" id="2903851"/>
    <lineage>
        <taxon>Bacteria</taxon>
        <taxon>Bacillati</taxon>
        <taxon>Actinomycetota</taxon>
        <taxon>Actinomycetes</taxon>
        <taxon>Kitasatosporales</taxon>
        <taxon>Streptomycetaceae</taxon>
        <taxon>Streptomyces</taxon>
    </lineage>
</organism>
<evidence type="ECO:0000256" key="2">
    <source>
        <dbReference type="ARBA" id="ARBA00023033"/>
    </source>
</evidence>